<dbReference type="EMBL" id="BMAW01105812">
    <property type="protein sequence ID" value="GFT21108.1"/>
    <property type="molecule type" value="Genomic_DNA"/>
</dbReference>
<comment type="caution">
    <text evidence="12">The sequence shown here is derived from an EMBL/GenBank/DDBJ whole genome shotgun (WGS) entry which is preliminary data.</text>
</comment>
<name>A0A8X6NMN9_NEPPI</name>
<keyword evidence="5" id="KW-0132">Cell division</keyword>
<feature type="compositionally biased region" description="Basic and acidic residues" evidence="10">
    <location>
        <begin position="136"/>
        <end position="151"/>
    </location>
</feature>
<evidence type="ECO:0000256" key="2">
    <source>
        <dbReference type="ARBA" id="ARBA00004584"/>
    </source>
</evidence>
<evidence type="ECO:0000256" key="3">
    <source>
        <dbReference type="ARBA" id="ARBA00009914"/>
    </source>
</evidence>
<dbReference type="GO" id="GO:0005634">
    <property type="term" value="C:nucleus"/>
    <property type="evidence" value="ECO:0007669"/>
    <property type="project" value="UniProtKB-SubCell"/>
</dbReference>
<dbReference type="AlphaFoldDB" id="A0A8X6NMN9"/>
<feature type="compositionally biased region" description="Polar residues" evidence="10">
    <location>
        <begin position="178"/>
        <end position="197"/>
    </location>
</feature>
<feature type="compositionally biased region" description="Basic residues" evidence="10">
    <location>
        <begin position="152"/>
        <end position="161"/>
    </location>
</feature>
<dbReference type="GO" id="GO:0000070">
    <property type="term" value="P:mitotic sister chromatid segregation"/>
    <property type="evidence" value="ECO:0007669"/>
    <property type="project" value="TreeGrafter"/>
</dbReference>
<feature type="region of interest" description="Disordered" evidence="10">
    <location>
        <begin position="122"/>
        <end position="197"/>
    </location>
</feature>
<evidence type="ECO:0000256" key="10">
    <source>
        <dbReference type="SAM" id="MobiDB-lite"/>
    </source>
</evidence>
<keyword evidence="13" id="KW-1185">Reference proteome</keyword>
<gene>
    <name evidence="12" type="primary">NCL1_32985</name>
    <name evidence="12" type="ORF">NPIL_680591</name>
</gene>
<organism evidence="12 13">
    <name type="scientific">Nephila pilipes</name>
    <name type="common">Giant wood spider</name>
    <name type="synonym">Nephila maculata</name>
    <dbReference type="NCBI Taxonomy" id="299642"/>
    <lineage>
        <taxon>Eukaryota</taxon>
        <taxon>Metazoa</taxon>
        <taxon>Ecdysozoa</taxon>
        <taxon>Arthropoda</taxon>
        <taxon>Chelicerata</taxon>
        <taxon>Arachnida</taxon>
        <taxon>Araneae</taxon>
        <taxon>Araneomorphae</taxon>
        <taxon>Entelegynae</taxon>
        <taxon>Araneoidea</taxon>
        <taxon>Nephilidae</taxon>
        <taxon>Nephila</taxon>
    </lineage>
</organism>
<dbReference type="OrthoDB" id="6420414at2759"/>
<dbReference type="GO" id="GO:0032133">
    <property type="term" value="C:chromosome passenger complex"/>
    <property type="evidence" value="ECO:0007669"/>
    <property type="project" value="TreeGrafter"/>
</dbReference>
<evidence type="ECO:0000256" key="7">
    <source>
        <dbReference type="ARBA" id="ARBA00023242"/>
    </source>
</evidence>
<dbReference type="PANTHER" id="PTHR16040">
    <property type="entry name" value="AUSTRALIN, ISOFORM A-RELATED"/>
    <property type="match status" value="1"/>
</dbReference>
<keyword evidence="9" id="KW-0137">Centromere</keyword>
<evidence type="ECO:0000256" key="4">
    <source>
        <dbReference type="ARBA" id="ARBA00022454"/>
    </source>
</evidence>
<dbReference type="Pfam" id="PF10512">
    <property type="entry name" value="Borealin"/>
    <property type="match status" value="1"/>
</dbReference>
<keyword evidence="8" id="KW-0131">Cell cycle</keyword>
<dbReference type="Proteomes" id="UP000887013">
    <property type="component" value="Unassembled WGS sequence"/>
</dbReference>
<keyword evidence="4" id="KW-0158">Chromosome</keyword>
<dbReference type="GO" id="GO:0051233">
    <property type="term" value="C:spindle midzone"/>
    <property type="evidence" value="ECO:0007669"/>
    <property type="project" value="TreeGrafter"/>
</dbReference>
<evidence type="ECO:0000313" key="13">
    <source>
        <dbReference type="Proteomes" id="UP000887013"/>
    </source>
</evidence>
<comment type="similarity">
    <text evidence="3">Belongs to the borealin family.</text>
</comment>
<sequence>MRQIALIYAASTPSIALEEALLDPISSNLVIFHFDKVLLNMPKRKARKVRKCEDPLSDKKKHQLEELLASFKISTSLYESYLNGLCTEKCDRISKLYMDKLTSVPENIRNMTITEIIEMQEKENNCPSEPREEDETLRTLRERGKMMSEKKKTLKKEKKRSLSANASTRPLPIPRPPTNTFSRLSRTVSEPSLSTPARQNRLSNMVVTPKFNPKYPVSKMARVPKPGELVMSMSGSPLQNVVGDARITLSLGHGKVLTFSDETDLEKELLAEIDEPLKKTIKNLREKLDKILQA</sequence>
<dbReference type="PANTHER" id="PTHR16040:SF7">
    <property type="entry name" value="AUSTRALIN, ISOFORM A-RELATED"/>
    <property type="match status" value="1"/>
</dbReference>
<dbReference type="GO" id="GO:0000775">
    <property type="term" value="C:chromosome, centromeric region"/>
    <property type="evidence" value="ECO:0007669"/>
    <property type="project" value="UniProtKB-SubCell"/>
</dbReference>
<evidence type="ECO:0000256" key="9">
    <source>
        <dbReference type="ARBA" id="ARBA00023328"/>
    </source>
</evidence>
<evidence type="ECO:0000256" key="5">
    <source>
        <dbReference type="ARBA" id="ARBA00022618"/>
    </source>
</evidence>
<evidence type="ECO:0000313" key="12">
    <source>
        <dbReference type="EMBL" id="GFT21108.1"/>
    </source>
</evidence>
<evidence type="ECO:0000259" key="11">
    <source>
        <dbReference type="Pfam" id="PF10512"/>
    </source>
</evidence>
<evidence type="ECO:0000256" key="1">
    <source>
        <dbReference type="ARBA" id="ARBA00004123"/>
    </source>
</evidence>
<proteinExistence type="inferred from homology"/>
<evidence type="ECO:0000256" key="6">
    <source>
        <dbReference type="ARBA" id="ARBA00022776"/>
    </source>
</evidence>
<evidence type="ECO:0000256" key="8">
    <source>
        <dbReference type="ARBA" id="ARBA00023306"/>
    </source>
</evidence>
<keyword evidence="6" id="KW-0498">Mitosis</keyword>
<keyword evidence="7" id="KW-0539">Nucleus</keyword>
<protein>
    <recommendedName>
        <fullName evidence="11">Borealin C-terminal domain-containing protein</fullName>
    </recommendedName>
</protein>
<dbReference type="InterPro" id="IPR046466">
    <property type="entry name" value="Borealin_C"/>
</dbReference>
<feature type="domain" description="Borealin C-terminal" evidence="11">
    <location>
        <begin position="189"/>
        <end position="293"/>
    </location>
</feature>
<reference evidence="12" key="1">
    <citation type="submission" date="2020-08" db="EMBL/GenBank/DDBJ databases">
        <title>Multicomponent nature underlies the extraordinary mechanical properties of spider dragline silk.</title>
        <authorList>
            <person name="Kono N."/>
            <person name="Nakamura H."/>
            <person name="Mori M."/>
            <person name="Yoshida Y."/>
            <person name="Ohtoshi R."/>
            <person name="Malay A.D."/>
            <person name="Moran D.A.P."/>
            <person name="Tomita M."/>
            <person name="Numata K."/>
            <person name="Arakawa K."/>
        </authorList>
    </citation>
    <scope>NUCLEOTIDE SEQUENCE</scope>
</reference>
<accession>A0A8X6NMN9</accession>
<dbReference type="InterPro" id="IPR018867">
    <property type="entry name" value="Cell_div_borealin"/>
</dbReference>
<comment type="subcellular location">
    <subcellularLocation>
        <location evidence="2">Chromosome</location>
        <location evidence="2">Centromere</location>
    </subcellularLocation>
    <subcellularLocation>
        <location evidence="1">Nucleus</location>
    </subcellularLocation>
</comment>
<dbReference type="GO" id="GO:0051301">
    <property type="term" value="P:cell division"/>
    <property type="evidence" value="ECO:0007669"/>
    <property type="project" value="UniProtKB-KW"/>
</dbReference>